<sequence>MKLLNVSKIDGVFTIKILTERKKKLKFRINAKNGGLWLAKLQDLVPESRDSTSLRHETHAEIRDGDLNKDLKEWEGTLPTSNCTGSREGYKPPGSDPSGSEPKDNKEQQEKVVEKGGDKSGDKKKESEKKIKSVESKTKLKKTQSNTSKTRKRKGVKEAPPPKQEPDSVEELKKTQELEKSVKAAPPKPVTPGLTPTMTPTPVVEEKPKTKTDSDENEAPEKKS</sequence>
<dbReference type="eggNOG" id="ENOG502T3BN">
    <property type="taxonomic scope" value="Eukaryota"/>
</dbReference>
<protein>
    <submittedName>
        <fullName evidence="3">PH_TFIIH domain-containing protein</fullName>
    </submittedName>
</protein>
<dbReference type="WBParaSite" id="Csp11.Scaffold629.g14131.t1">
    <property type="protein sequence ID" value="Csp11.Scaffold629.g14131.t1"/>
    <property type="gene ID" value="Csp11.Scaffold629.g14131"/>
</dbReference>
<evidence type="ECO:0000313" key="2">
    <source>
        <dbReference type="Proteomes" id="UP000095282"/>
    </source>
</evidence>
<feature type="region of interest" description="Disordered" evidence="1">
    <location>
        <begin position="47"/>
        <end position="224"/>
    </location>
</feature>
<proteinExistence type="predicted"/>
<evidence type="ECO:0000256" key="1">
    <source>
        <dbReference type="SAM" id="MobiDB-lite"/>
    </source>
</evidence>
<feature type="compositionally biased region" description="Basic and acidic residues" evidence="1">
    <location>
        <begin position="101"/>
        <end position="138"/>
    </location>
</feature>
<reference evidence="3" key="1">
    <citation type="submission" date="2016-11" db="UniProtKB">
        <authorList>
            <consortium name="WormBaseParasite"/>
        </authorList>
    </citation>
    <scope>IDENTIFICATION</scope>
</reference>
<name>A0A1I7U2A6_9PELO</name>
<feature type="compositionally biased region" description="Low complexity" evidence="1">
    <location>
        <begin position="191"/>
        <end position="203"/>
    </location>
</feature>
<accession>A0A1I7U2A6</accession>
<dbReference type="AlphaFoldDB" id="A0A1I7U2A6"/>
<feature type="compositionally biased region" description="Basic and acidic residues" evidence="1">
    <location>
        <begin position="47"/>
        <end position="75"/>
    </location>
</feature>
<feature type="compositionally biased region" description="Basic and acidic residues" evidence="1">
    <location>
        <begin position="164"/>
        <end position="182"/>
    </location>
</feature>
<dbReference type="STRING" id="1561998.A0A1I7U2A6"/>
<keyword evidence="2" id="KW-1185">Reference proteome</keyword>
<evidence type="ECO:0000313" key="3">
    <source>
        <dbReference type="WBParaSite" id="Csp11.Scaffold629.g14131.t1"/>
    </source>
</evidence>
<feature type="compositionally biased region" description="Basic and acidic residues" evidence="1">
    <location>
        <begin position="204"/>
        <end position="224"/>
    </location>
</feature>
<dbReference type="Proteomes" id="UP000095282">
    <property type="component" value="Unplaced"/>
</dbReference>
<organism evidence="2 3">
    <name type="scientific">Caenorhabditis tropicalis</name>
    <dbReference type="NCBI Taxonomy" id="1561998"/>
    <lineage>
        <taxon>Eukaryota</taxon>
        <taxon>Metazoa</taxon>
        <taxon>Ecdysozoa</taxon>
        <taxon>Nematoda</taxon>
        <taxon>Chromadorea</taxon>
        <taxon>Rhabditida</taxon>
        <taxon>Rhabditina</taxon>
        <taxon>Rhabditomorpha</taxon>
        <taxon>Rhabditoidea</taxon>
        <taxon>Rhabditidae</taxon>
        <taxon>Peloderinae</taxon>
        <taxon>Caenorhabditis</taxon>
    </lineage>
</organism>